<protein>
    <submittedName>
        <fullName evidence="3">Ig domain-containing protein</fullName>
    </submittedName>
</protein>
<feature type="domain" description="Autotransporter" evidence="2">
    <location>
        <begin position="1664"/>
        <end position="1932"/>
    </location>
</feature>
<keyword evidence="4" id="KW-1185">Reference proteome</keyword>
<dbReference type="Proteomes" id="UP001165293">
    <property type="component" value="Unassembled WGS sequence"/>
</dbReference>
<accession>A0ABS8JFN5</accession>
<dbReference type="SMART" id="SM00089">
    <property type="entry name" value="PKD"/>
    <property type="match status" value="4"/>
</dbReference>
<name>A0ABS8JFN5_9GAMM</name>
<feature type="chain" id="PRO_5047331388" evidence="1">
    <location>
        <begin position="27"/>
        <end position="1932"/>
    </location>
</feature>
<gene>
    <name evidence="3" type="ORF">LK996_04915</name>
</gene>
<reference evidence="3" key="1">
    <citation type="submission" date="2021-10" db="EMBL/GenBank/DDBJ databases">
        <authorList>
            <person name="Lyu M."/>
            <person name="Wang X."/>
            <person name="Meng X."/>
            <person name="Xu K."/>
        </authorList>
    </citation>
    <scope>NUCLEOTIDE SEQUENCE</scope>
    <source>
        <strain evidence="3">A6</strain>
    </source>
</reference>
<evidence type="ECO:0000259" key="2">
    <source>
        <dbReference type="PROSITE" id="PS51208"/>
    </source>
</evidence>
<dbReference type="InterPro" id="IPR022409">
    <property type="entry name" value="PKD/Chitinase_dom"/>
</dbReference>
<dbReference type="EMBL" id="JAJGAK010000001">
    <property type="protein sequence ID" value="MCC8362412.1"/>
    <property type="molecule type" value="Genomic_DNA"/>
</dbReference>
<dbReference type="Pfam" id="PF03797">
    <property type="entry name" value="Autotransporter"/>
    <property type="match status" value="1"/>
</dbReference>
<proteinExistence type="predicted"/>
<keyword evidence="1" id="KW-0732">Signal</keyword>
<dbReference type="InterPro" id="IPR015919">
    <property type="entry name" value="Cadherin-like_sf"/>
</dbReference>
<dbReference type="PROSITE" id="PS51208">
    <property type="entry name" value="AUTOTRANSPORTER"/>
    <property type="match status" value="1"/>
</dbReference>
<dbReference type="InterPro" id="IPR005546">
    <property type="entry name" value="Autotransporte_beta"/>
</dbReference>
<evidence type="ECO:0000313" key="3">
    <source>
        <dbReference type="EMBL" id="MCC8362412.1"/>
    </source>
</evidence>
<organism evidence="3 4">
    <name type="scientific">Noviluteimonas lactosilytica</name>
    <dbReference type="NCBI Taxonomy" id="2888523"/>
    <lineage>
        <taxon>Bacteria</taxon>
        <taxon>Pseudomonadati</taxon>
        <taxon>Pseudomonadota</taxon>
        <taxon>Gammaproteobacteria</taxon>
        <taxon>Lysobacterales</taxon>
        <taxon>Lysobacteraceae</taxon>
        <taxon>Noviluteimonas</taxon>
    </lineage>
</organism>
<evidence type="ECO:0000313" key="4">
    <source>
        <dbReference type="Proteomes" id="UP001165293"/>
    </source>
</evidence>
<dbReference type="SMART" id="SM00869">
    <property type="entry name" value="Autotransporter"/>
    <property type="match status" value="1"/>
</dbReference>
<evidence type="ECO:0000256" key="1">
    <source>
        <dbReference type="SAM" id="SignalP"/>
    </source>
</evidence>
<comment type="caution">
    <text evidence="3">The sequence shown here is derived from an EMBL/GenBank/DDBJ whole genome shotgun (WGS) entry which is preliminary data.</text>
</comment>
<dbReference type="SUPFAM" id="SSF103515">
    <property type="entry name" value="Autotransporter"/>
    <property type="match status" value="1"/>
</dbReference>
<dbReference type="PANTHER" id="PTHR37494:SF1">
    <property type="entry name" value="STAPHYLOCOCCUS AUREUS SURFACE PROTEIN A"/>
    <property type="match status" value="1"/>
</dbReference>
<dbReference type="RefSeq" id="WP_230526015.1">
    <property type="nucleotide sequence ID" value="NZ_JAJGAK010000001.1"/>
</dbReference>
<dbReference type="Pfam" id="PF05345">
    <property type="entry name" value="He_PIG"/>
    <property type="match status" value="18"/>
</dbReference>
<sequence>MLSRLLRAAAATFVAVATLIAAPAFASVRTVDGIAVETNLASVTAGAAYSQQIVPSGPSGYMGPYTFTVVGAGLPAGISVSSSGLVSGMTCATNGNKKFTLQISGNGTTALFNGSNEFSFNVTGGATGSCLLTVGGTPPTGTVGTAYSGSLTTTGGSSPYTYALVGGTLPPGVTLATTGALSGTPTLAGTYSFTVRSTDASSRTGVSTFSITINAAPPVILNVLPSIMPGGQTTVPYSQALSVGNGTGPYTYAISAGSPPTGVSLASGFIVGVPNVAGSYNFTVQATDSLGNTGTRAYTVAIAGSNSLVLAPASLPNGARSTAYSQTVTSSGTAPFVYSISAGSLPSGLSIAPSTGAITGTPNAIGTSNFTVRAQDANGNFGTRAYTVAITAATISLSPSSVPSANNGVAYSQVFTATGGTAPYIYSLGMASMLPTGVTLQNDGTLSGTPTSAGTFNFNVIATDMLGDSGLHGYTLVVTPASITVSPSSLADVASGTPVNTTFTASGGTGPYTFTTSGTLPPGITLSGGGTLSGASTTPGTYTFDVTATDANGDSKTVTISLTIVAEPLTFGPTSLSNGRNGFAYSESFIAAGGVAPYTFTVESGTLPTGVTLASDGTLSGTPATAAGPYSFTIRVDDAALASTSRSYTLTIDPASMGVAPAFMPQSTVGVLFSQQLFTTGGTGPYVYTITAGALPPGITLLGDTVSGTPTATGTYNFTVTATDQNGDTAVKAYSLEVIAATVTVDPTTLPAGTKSTAYSTTFTASGGTAPYAYSHTGTLPTGLALAGDTLSGTPTAAGSYTFTITATDSFASTGSRTYTVAVSAATLAIAPASLPGATNGVAYSQTFTTSGGTAPYAYASTALPTGLALSPAGVLSGTPNGASGSYAFDVTVTDAFGDTATETYSLVIGGATLTLSPGTLPSAVNARAYQEDLTASGGAAPYTFSLVSGALPTGIAFSSAGAFSGTPNATAGAYPITVRVRDANGDTLDQAYTLGVASAMIAVTPSSLPSGINSAAYSATFGATDGNAPYTFTASGALPTGLSLSGATLSGTPTVAGSYTFTITATDNNGDTGSRDYTVTIDPAVIAITPNALPTAKNGAAYSQSLSATGGTPAYTYAITTGTLPNGLAMSSGGVLSGTPTCPADTYDITVTVTDANGDTSSMPYALIVDPATVAITPDSLPNAANGAAYSQSITANGGTAPYAFSLDSGTLPAGLSLTSAGTLAGTPGVAAGTFHFDIKAVDANGDNTIRSYALVVGAASVTVTPATLPNSSNGKAYSQDFAATGGSAPYVYALTSGTLPKGLTLVNGKLAGTPAGAGSYAFTVEATDAHGDKGARAYAVTIAAATIAITPDTLAGGTNGTAFAQTFTATGGTAPYTFGLASGALPAGLAIAANGELTGTPTAAGDFTFSVEATDANGDTATHAYALAIAGGDLLNVDPETLPGATAADAYAQVLTANGGSAPYTFAITEGTLPEGLVLAADGHISGTPTTAGDATFTVTATDADGNFGTRAYTLAVAEAIVLDITPGTLEEGHGGAPYSATFGATGGTAPYTFTVSDGALPAGMTLSNNGTLSGTPTTPGTYTFTVRGEDDLGHAGSRAFTLIIGALVRPDPTRDPSVIDSVTEQLGAARRQGEMQMSHVFRRLDAPRAPCAPSEGESNEACKQPIEVWASGTHDTNYASGTSVTGAFTVGADMQLGMVRFGAALGTGWDIAERASGYRGDVDGKTWMLYGRVALGDTFGLAAVAGRTDLDLDSRRALGDAGVVVGQRDGTNAFIGVELSGEWRNGDRGLVPYLRYEHARTELDGFAESATSPLALQYGDVSQRNSAFVLGAEAFHDLRFNWGTLTPKVRVEVRDRNGASVNQQLWYLDAPASPYVLAVRGLDERSALAAFGLEAAFGAVRVTFEYGTAGSAEDLFEGQALRLQIRADF</sequence>
<dbReference type="InterPro" id="IPR036709">
    <property type="entry name" value="Autotransporte_beta_dom_sf"/>
</dbReference>
<feature type="signal peptide" evidence="1">
    <location>
        <begin position="1"/>
        <end position="26"/>
    </location>
</feature>
<dbReference type="PANTHER" id="PTHR37494">
    <property type="entry name" value="HEMAGGLUTININ"/>
    <property type="match status" value="1"/>
</dbReference>
<dbReference type="InterPro" id="IPR013783">
    <property type="entry name" value="Ig-like_fold"/>
</dbReference>
<dbReference type="Gene3D" id="2.60.40.10">
    <property type="entry name" value="Immunoglobulins"/>
    <property type="match status" value="18"/>
</dbReference>
<dbReference type="SUPFAM" id="SSF49313">
    <property type="entry name" value="Cadherin-like"/>
    <property type="match status" value="14"/>
</dbReference>
<dbReference type="Gene3D" id="2.40.128.130">
    <property type="entry name" value="Autotransporter beta-domain"/>
    <property type="match status" value="1"/>
</dbReference>